<evidence type="ECO:0000256" key="6">
    <source>
        <dbReference type="ARBA" id="ARBA00022840"/>
    </source>
</evidence>
<keyword evidence="4" id="KW-0677">Repeat</keyword>
<name>A0A9W6WF83_CANBO</name>
<dbReference type="GO" id="GO:0006950">
    <property type="term" value="P:response to stress"/>
    <property type="evidence" value="ECO:0007669"/>
    <property type="project" value="UniProtKB-ARBA"/>
</dbReference>
<dbReference type="Gene3D" id="1.20.58.530">
    <property type="match status" value="1"/>
</dbReference>
<dbReference type="InterPro" id="IPR036961">
    <property type="entry name" value="Kinesin_motor_dom_sf"/>
</dbReference>
<keyword evidence="7 12" id="KW-0518">Myosin</keyword>
<feature type="region of interest" description="Disordered" evidence="13">
    <location>
        <begin position="1279"/>
        <end position="1298"/>
    </location>
</feature>
<evidence type="ECO:0000259" key="16">
    <source>
        <dbReference type="PROSITE" id="PS51757"/>
    </source>
</evidence>
<evidence type="ECO:0000256" key="7">
    <source>
        <dbReference type="ARBA" id="ARBA00023123"/>
    </source>
</evidence>
<dbReference type="GO" id="GO:0005524">
    <property type="term" value="F:ATP binding"/>
    <property type="evidence" value="ECO:0007669"/>
    <property type="project" value="UniProtKB-UniRule"/>
</dbReference>
<dbReference type="GO" id="GO:0030479">
    <property type="term" value="C:actin cortical patch"/>
    <property type="evidence" value="ECO:0007669"/>
    <property type="project" value="UniProtKB-SubCell"/>
</dbReference>
<dbReference type="PANTHER" id="PTHR13140">
    <property type="entry name" value="MYOSIN"/>
    <property type="match status" value="1"/>
</dbReference>
<dbReference type="GO" id="GO:0016459">
    <property type="term" value="C:myosin complex"/>
    <property type="evidence" value="ECO:0007669"/>
    <property type="project" value="UniProtKB-KW"/>
</dbReference>
<dbReference type="PANTHER" id="PTHR13140:SF837">
    <property type="entry name" value="MYOSIN-3-RELATED"/>
    <property type="match status" value="1"/>
</dbReference>
<feature type="region of interest" description="Disordered" evidence="13">
    <location>
        <begin position="1"/>
        <end position="27"/>
    </location>
</feature>
<proteinExistence type="inferred from homology"/>
<dbReference type="Gene3D" id="1.20.5.4820">
    <property type="match status" value="1"/>
</dbReference>
<sequence length="1298" mass="144976">MAIIKRGNRNRATGGGPPAKSSGIQKAQFEHSKKKEVGVSDLTLLSTISDQAINENLEKRFHNGTIYTYIGHVLISVNPFRDLGIYTDQVLKSYKNKNRLEVPPHVFAIAEAMFYNLRSYNENQCVIISGESGAGKTEAAKRIMQYIASSSADSYSSAHIQRIKDMVLATNPLLESFGCAKTLRNNNSSRHGKYLEIFFNKSHEPVSANITNYLLEKQRVVGQIKNERNFHIFYQFTKGASDNYRQTFGVQMPEYYTYTSGAGCTSVDGIDDLKDFKETIEAMRTIGLTQDEQDQVFRLLSAILYIGNIRFAEDEEGNSKVQDTSITDFVAYLLSVNPQVLCKSITERIVETNHGMKRGSIYHVPLNPVQANAVKNALAKGIYNNLFDWIVDRVNKSFHSTNVQVEKSIGILDIYGFEIFDHNSFEQLCINYVNEKLQQIFITLTLKSEQDEYVKEQIQWTPIKYFNNKVVCDLIEAKRPPGIFAALNDACATAHADSTAADQSFSQRLNMVASNAHFELRSNKFIVKHYAGDVTYDVNTMTDKNKDQMLKDLLEAIKTSENPFLNGLFPDAIDESSKRRPPTAGDKIKTSANLLVDTLSKAQPSYIRTIKPNENKSPTEYNNKNVLHQVKYLGLQENVRIRRAGFAYRQTYEKFAERFYLLSSKTSYAGEYTWHGDAKEATKIILQDADIPSSEWQTGVTKIFIKKPETLFALEDLRENYWADKAKVIQRAVRKYLVRRENAAKIVQRLWRQVIGTSGGNEYEKLRDFGNTLVVNRKERRRLSLLGSRQFLGDYLNCNDKVSGPGKYLVKSLSISEKIVFSGNGQLLFHKFGKSSKRLNKTFLLTNTKFYVIGRQIVNKKTTTVIEQTIPIQNIKSVGLSSFQDDWVAINLDSKTLPDLLINLMFKTELITHLKQKNRSLIINIGETIKYNKKPGKAFVVKFQLSSNTLPGSVDTYKSGLVSVEHGLPASSQPREKPKGKSSGGLKALEAYKRSTQARTNTNILGASVSNGVRNSDASAAAAAAFNHQRTTQHSAPVNRKPPPSRTQYQQPQPQQQQQQHQPQRVQRKPAPVAPKPSRKKPPVASPTHHHQEQQQQQQQQSYTQQQPVVTPRAQAAAPPPPPPQPVQAIAEPPKPKHPTYIANYDFPGTGTPGAFPVKKDEIFYITQEAGNGWSMASSFDESKTGWVPTGYISPCDPPSSLFGGNGGTSVESASLMSNNLSASTSAQTTIGNTNGYSNGNVNVNSGGDDSGLANDLATALMNKKKEESVLAGSLAEAIRQKARRESDDEADSDDDDW</sequence>
<evidence type="ECO:0000256" key="4">
    <source>
        <dbReference type="ARBA" id="ARBA00022737"/>
    </source>
</evidence>
<evidence type="ECO:0000259" key="15">
    <source>
        <dbReference type="PROSITE" id="PS51456"/>
    </source>
</evidence>
<dbReference type="FunFam" id="1.20.120.720:FF:000015">
    <property type="entry name" value="Myosin I"/>
    <property type="match status" value="1"/>
</dbReference>
<feature type="domain" description="TH1" evidence="16">
    <location>
        <begin position="780"/>
        <end position="970"/>
    </location>
</feature>
<dbReference type="GO" id="GO:0051666">
    <property type="term" value="P:actin cortical patch localization"/>
    <property type="evidence" value="ECO:0007669"/>
    <property type="project" value="TreeGrafter"/>
</dbReference>
<keyword evidence="8 12" id="KW-0505">Motor protein</keyword>
<dbReference type="EMBL" id="BSXN01000254">
    <property type="protein sequence ID" value="GME67798.1"/>
    <property type="molecule type" value="Genomic_DNA"/>
</dbReference>
<dbReference type="GO" id="GO:0007015">
    <property type="term" value="P:actin filament organization"/>
    <property type="evidence" value="ECO:0007669"/>
    <property type="project" value="TreeGrafter"/>
</dbReference>
<feature type="binding site" evidence="12">
    <location>
        <begin position="130"/>
        <end position="137"/>
    </location>
    <ligand>
        <name>ATP</name>
        <dbReference type="ChEBI" id="CHEBI:30616"/>
    </ligand>
</feature>
<dbReference type="GO" id="GO:0051286">
    <property type="term" value="C:cell tip"/>
    <property type="evidence" value="ECO:0007669"/>
    <property type="project" value="TreeGrafter"/>
</dbReference>
<feature type="compositionally biased region" description="Low complexity" evidence="13">
    <location>
        <begin position="1094"/>
        <end position="1117"/>
    </location>
</feature>
<evidence type="ECO:0000256" key="10">
    <source>
        <dbReference type="ARBA" id="ARBA00023212"/>
    </source>
</evidence>
<dbReference type="InterPro" id="IPR027417">
    <property type="entry name" value="P-loop_NTPase"/>
</dbReference>
<organism evidence="17 18">
    <name type="scientific">Candida boidinii</name>
    <name type="common">Yeast</name>
    <dbReference type="NCBI Taxonomy" id="5477"/>
    <lineage>
        <taxon>Eukaryota</taxon>
        <taxon>Fungi</taxon>
        <taxon>Dikarya</taxon>
        <taxon>Ascomycota</taxon>
        <taxon>Saccharomycotina</taxon>
        <taxon>Pichiomycetes</taxon>
        <taxon>Pichiales</taxon>
        <taxon>Pichiaceae</taxon>
        <taxon>Ogataea</taxon>
        <taxon>Ogataea/Candida clade</taxon>
    </lineage>
</organism>
<dbReference type="SUPFAM" id="SSF50044">
    <property type="entry name" value="SH3-domain"/>
    <property type="match status" value="1"/>
</dbReference>
<dbReference type="InterPro" id="IPR010926">
    <property type="entry name" value="Myosin_TH1"/>
</dbReference>
<dbReference type="PROSITE" id="PS51456">
    <property type="entry name" value="MYOSIN_MOTOR"/>
    <property type="match status" value="1"/>
</dbReference>
<evidence type="ECO:0000256" key="3">
    <source>
        <dbReference type="ARBA" id="ARBA00022443"/>
    </source>
</evidence>
<dbReference type="CDD" id="cd01378">
    <property type="entry name" value="MYSc_Myo1"/>
    <property type="match status" value="1"/>
</dbReference>
<protein>
    <submittedName>
        <fullName evidence="17">Unnamed protein product</fullName>
    </submittedName>
</protein>
<comment type="caution">
    <text evidence="17">The sequence shown here is derived from an EMBL/GenBank/DDBJ whole genome shotgun (WGS) entry which is preliminary data.</text>
</comment>
<keyword evidence="6 12" id="KW-0067">ATP-binding</keyword>
<dbReference type="GO" id="GO:0071852">
    <property type="term" value="P:fungal-type cell wall organization or biogenesis"/>
    <property type="evidence" value="ECO:0007669"/>
    <property type="project" value="UniProtKB-ARBA"/>
</dbReference>
<keyword evidence="3 11" id="KW-0728">SH3 domain</keyword>
<dbReference type="InterPro" id="IPR036028">
    <property type="entry name" value="SH3-like_dom_sf"/>
</dbReference>
<evidence type="ECO:0000256" key="12">
    <source>
        <dbReference type="PROSITE-ProRule" id="PRU00782"/>
    </source>
</evidence>
<evidence type="ECO:0000256" key="1">
    <source>
        <dbReference type="ARBA" id="ARBA00004134"/>
    </source>
</evidence>
<dbReference type="FunFam" id="1.10.10.820:FF:000001">
    <property type="entry name" value="Myosin heavy chain"/>
    <property type="match status" value="1"/>
</dbReference>
<comment type="subcellular location">
    <subcellularLocation>
        <location evidence="1">Cytoplasm</location>
        <location evidence="1">Cytoskeleton</location>
        <location evidence="1">Actin patch</location>
    </subcellularLocation>
</comment>
<dbReference type="GO" id="GO:0000146">
    <property type="term" value="F:microfilament motor activity"/>
    <property type="evidence" value="ECO:0007669"/>
    <property type="project" value="TreeGrafter"/>
</dbReference>
<comment type="similarity">
    <text evidence="2 12">Belongs to the TRAFAC class myosin-kinesin ATPase superfamily. Myosin family.</text>
</comment>
<dbReference type="InterPro" id="IPR001609">
    <property type="entry name" value="Myosin_head_motor_dom-like"/>
</dbReference>
<dbReference type="GO" id="GO:0007121">
    <property type="term" value="P:bipolar cellular bud site selection"/>
    <property type="evidence" value="ECO:0007669"/>
    <property type="project" value="UniProtKB-ARBA"/>
</dbReference>
<evidence type="ECO:0000256" key="9">
    <source>
        <dbReference type="ARBA" id="ARBA00023203"/>
    </source>
</evidence>
<dbReference type="SMART" id="SM00242">
    <property type="entry name" value="MYSc"/>
    <property type="match status" value="1"/>
</dbReference>
<reference evidence="17" key="1">
    <citation type="submission" date="2023-04" db="EMBL/GenBank/DDBJ databases">
        <title>Candida boidinii NBRC 10035.</title>
        <authorList>
            <person name="Ichikawa N."/>
            <person name="Sato H."/>
            <person name="Tonouchi N."/>
        </authorList>
    </citation>
    <scope>NUCLEOTIDE SEQUENCE</scope>
    <source>
        <strain evidence="17">NBRC 10035</strain>
    </source>
</reference>
<keyword evidence="5 12" id="KW-0547">Nucleotide-binding</keyword>
<feature type="compositionally biased region" description="Low complexity" evidence="13">
    <location>
        <begin position="1046"/>
        <end position="1065"/>
    </location>
</feature>
<dbReference type="SMART" id="SM00326">
    <property type="entry name" value="SH3"/>
    <property type="match status" value="1"/>
</dbReference>
<dbReference type="Gene3D" id="1.10.10.820">
    <property type="match status" value="1"/>
</dbReference>
<dbReference type="SUPFAM" id="SSF52540">
    <property type="entry name" value="P-loop containing nucleoside triphosphate hydrolases"/>
    <property type="match status" value="1"/>
</dbReference>
<feature type="region of interest" description="Disordered" evidence="13">
    <location>
        <begin position="1020"/>
        <end position="1137"/>
    </location>
</feature>
<keyword evidence="9 12" id="KW-0009">Actin-binding</keyword>
<dbReference type="PROSITE" id="PS50002">
    <property type="entry name" value="SH3"/>
    <property type="match status" value="1"/>
</dbReference>
<evidence type="ECO:0000256" key="2">
    <source>
        <dbReference type="ARBA" id="ARBA00008314"/>
    </source>
</evidence>
<evidence type="ECO:0000256" key="13">
    <source>
        <dbReference type="SAM" id="MobiDB-lite"/>
    </source>
</evidence>
<feature type="domain" description="Myosin motor" evidence="15">
    <location>
        <begin position="37"/>
        <end position="719"/>
    </location>
</feature>
<accession>A0A9W6WF83</accession>
<dbReference type="GO" id="GO:0051015">
    <property type="term" value="F:actin filament binding"/>
    <property type="evidence" value="ECO:0007669"/>
    <property type="project" value="TreeGrafter"/>
</dbReference>
<keyword evidence="10" id="KW-0206">Cytoskeleton</keyword>
<dbReference type="Pfam" id="PF06017">
    <property type="entry name" value="Myosin_TH1"/>
    <property type="match status" value="1"/>
</dbReference>
<dbReference type="PRINTS" id="PR00193">
    <property type="entry name" value="MYOSINHEAVY"/>
</dbReference>
<dbReference type="GO" id="GO:0006897">
    <property type="term" value="P:endocytosis"/>
    <property type="evidence" value="ECO:0007669"/>
    <property type="project" value="TreeGrafter"/>
</dbReference>
<dbReference type="Pfam" id="PF00063">
    <property type="entry name" value="Myosin_head"/>
    <property type="match status" value="1"/>
</dbReference>
<dbReference type="PROSITE" id="PS51757">
    <property type="entry name" value="TH1"/>
    <property type="match status" value="1"/>
</dbReference>
<dbReference type="InterPro" id="IPR001452">
    <property type="entry name" value="SH3_domain"/>
</dbReference>
<evidence type="ECO:0000259" key="14">
    <source>
        <dbReference type="PROSITE" id="PS50002"/>
    </source>
</evidence>
<dbReference type="InterPro" id="IPR036072">
    <property type="entry name" value="MYSc_Myo1"/>
</dbReference>
<keyword evidence="10" id="KW-0963">Cytoplasm</keyword>
<dbReference type="FunFam" id="1.20.58.530:FF:000007">
    <property type="entry name" value="Myosin IE"/>
    <property type="match status" value="1"/>
</dbReference>
<dbReference type="GO" id="GO:0005886">
    <property type="term" value="C:plasma membrane"/>
    <property type="evidence" value="ECO:0007669"/>
    <property type="project" value="TreeGrafter"/>
</dbReference>
<dbReference type="Gene3D" id="3.40.850.10">
    <property type="entry name" value="Kinesin motor domain"/>
    <property type="match status" value="1"/>
</dbReference>
<feature type="domain" description="SH3" evidence="14">
    <location>
        <begin position="1136"/>
        <end position="1198"/>
    </location>
</feature>
<gene>
    <name evidence="17" type="ORF">Cboi02_000116200</name>
</gene>
<dbReference type="Proteomes" id="UP001165120">
    <property type="component" value="Unassembled WGS sequence"/>
</dbReference>
<evidence type="ECO:0000313" key="18">
    <source>
        <dbReference type="Proteomes" id="UP001165120"/>
    </source>
</evidence>
<feature type="compositionally biased region" description="Acidic residues" evidence="13">
    <location>
        <begin position="1288"/>
        <end position="1298"/>
    </location>
</feature>
<evidence type="ECO:0000256" key="5">
    <source>
        <dbReference type="ARBA" id="ARBA00022741"/>
    </source>
</evidence>
<dbReference type="Gene3D" id="1.20.120.720">
    <property type="entry name" value="Myosin VI head, motor domain, U50 subdomain"/>
    <property type="match status" value="1"/>
</dbReference>
<evidence type="ECO:0000256" key="8">
    <source>
        <dbReference type="ARBA" id="ARBA00023175"/>
    </source>
</evidence>
<evidence type="ECO:0000256" key="11">
    <source>
        <dbReference type="PROSITE-ProRule" id="PRU00192"/>
    </source>
</evidence>
<evidence type="ECO:0000313" key="17">
    <source>
        <dbReference type="EMBL" id="GME67798.1"/>
    </source>
</evidence>
<feature type="region of interest" description="Actin-binding" evidence="12">
    <location>
        <begin position="592"/>
        <end position="614"/>
    </location>
</feature>
<dbReference type="Gene3D" id="2.30.30.40">
    <property type="entry name" value="SH3 Domains"/>
    <property type="match status" value="1"/>
</dbReference>
<keyword evidence="18" id="KW-1185">Reference proteome</keyword>